<organism evidence="2 3">
    <name type="scientific">Anaerobacterium chartisolvens</name>
    <dbReference type="NCBI Taxonomy" id="1297424"/>
    <lineage>
        <taxon>Bacteria</taxon>
        <taxon>Bacillati</taxon>
        <taxon>Bacillota</taxon>
        <taxon>Clostridia</taxon>
        <taxon>Eubacteriales</taxon>
        <taxon>Oscillospiraceae</taxon>
        <taxon>Anaerobacterium</taxon>
    </lineage>
</organism>
<dbReference type="RefSeq" id="WP_114297216.1">
    <property type="nucleotide sequence ID" value="NZ_QPJT01000007.1"/>
</dbReference>
<comment type="caution">
    <text evidence="2">The sequence shown here is derived from an EMBL/GenBank/DDBJ whole genome shotgun (WGS) entry which is preliminary data.</text>
</comment>
<dbReference type="EMBL" id="QPJT01000007">
    <property type="protein sequence ID" value="RCX17494.1"/>
    <property type="molecule type" value="Genomic_DNA"/>
</dbReference>
<protein>
    <submittedName>
        <fullName evidence="2">Putative peptidoglycan binding protein</fullName>
    </submittedName>
</protein>
<dbReference type="SUPFAM" id="SSF47090">
    <property type="entry name" value="PGBD-like"/>
    <property type="match status" value="1"/>
</dbReference>
<dbReference type="OrthoDB" id="9811296at2"/>
<accession>A0A369BCU7</accession>
<dbReference type="Gene3D" id="1.10.101.10">
    <property type="entry name" value="PGBD-like superfamily/PGBD"/>
    <property type="match status" value="1"/>
</dbReference>
<dbReference type="InterPro" id="IPR036366">
    <property type="entry name" value="PGBDSf"/>
</dbReference>
<proteinExistence type="predicted"/>
<reference evidence="2 3" key="1">
    <citation type="submission" date="2018-07" db="EMBL/GenBank/DDBJ databases">
        <title>Genomic Encyclopedia of Type Strains, Phase IV (KMG-IV): sequencing the most valuable type-strain genomes for metagenomic binning, comparative biology and taxonomic classification.</title>
        <authorList>
            <person name="Goeker M."/>
        </authorList>
    </citation>
    <scope>NUCLEOTIDE SEQUENCE [LARGE SCALE GENOMIC DNA]</scope>
    <source>
        <strain evidence="2 3">DSM 27016</strain>
    </source>
</reference>
<dbReference type="Pfam" id="PF01471">
    <property type="entry name" value="PG_binding_1"/>
    <property type="match status" value="1"/>
</dbReference>
<evidence type="ECO:0000313" key="3">
    <source>
        <dbReference type="Proteomes" id="UP000253034"/>
    </source>
</evidence>
<dbReference type="InterPro" id="IPR009045">
    <property type="entry name" value="Zn_M74/Hedgehog-like"/>
</dbReference>
<sequence>MPTVYVYNYASNAMETYVRGLTEAMPYSTENTLSVGEFRANSRANVIWTDRRTMEAWNVLRSAWGRSIYVGYAFKRIWEGGHTAQSQHYAGTALDMAQNLDPATRNRLRDVAINTGVWSYVEPAYLTPTWVHVDKRTGIPACAAGGYPLVASGSVGVYVLVLQDGLNALGYTGSGLDGYFGAGTRTAVMRFQAAQGLSADGIAGCNTWEALTTMAVGIGQTATVVDP</sequence>
<name>A0A369BCU7_9FIRM</name>
<feature type="domain" description="Peptidoglycan binding-like" evidence="1">
    <location>
        <begin position="159"/>
        <end position="211"/>
    </location>
</feature>
<gene>
    <name evidence="2" type="ORF">DFR58_10737</name>
</gene>
<dbReference type="AlphaFoldDB" id="A0A369BCU7"/>
<dbReference type="Proteomes" id="UP000253034">
    <property type="component" value="Unassembled WGS sequence"/>
</dbReference>
<keyword evidence="3" id="KW-1185">Reference proteome</keyword>
<evidence type="ECO:0000259" key="1">
    <source>
        <dbReference type="Pfam" id="PF01471"/>
    </source>
</evidence>
<evidence type="ECO:0000313" key="2">
    <source>
        <dbReference type="EMBL" id="RCX17494.1"/>
    </source>
</evidence>
<dbReference type="InterPro" id="IPR036365">
    <property type="entry name" value="PGBD-like_sf"/>
</dbReference>
<dbReference type="InterPro" id="IPR002477">
    <property type="entry name" value="Peptidoglycan-bd-like"/>
</dbReference>
<dbReference type="SUPFAM" id="SSF55166">
    <property type="entry name" value="Hedgehog/DD-peptidase"/>
    <property type="match status" value="1"/>
</dbReference>